<dbReference type="InterPro" id="IPR010996">
    <property type="entry name" value="HHH_MUS81"/>
</dbReference>
<dbReference type="Pfam" id="PF14520">
    <property type="entry name" value="HHH_5"/>
    <property type="match status" value="1"/>
</dbReference>
<evidence type="ECO:0000256" key="5">
    <source>
        <dbReference type="ARBA" id="ARBA00020020"/>
    </source>
</evidence>
<organism evidence="25 26">
    <name type="scientific">Rubritalea squalenifaciens DSM 18772</name>
    <dbReference type="NCBI Taxonomy" id="1123071"/>
    <lineage>
        <taxon>Bacteria</taxon>
        <taxon>Pseudomonadati</taxon>
        <taxon>Verrucomicrobiota</taxon>
        <taxon>Verrucomicrobiia</taxon>
        <taxon>Verrucomicrobiales</taxon>
        <taxon>Rubritaleaceae</taxon>
        <taxon>Rubritalea</taxon>
    </lineage>
</organism>
<comment type="catalytic activity">
    <reaction evidence="18">
        <text>2'-deoxyribonucleotide-(2'-deoxyribose 5'-phosphate)-2'-deoxyribonucleotide-DNA = a 3'-end 2'-deoxyribonucleotide-(2,3-dehydro-2,3-deoxyribose 5'-phosphate)-DNA + a 5'-end 5'-phospho-2'-deoxyribonucleoside-DNA + H(+)</text>
        <dbReference type="Rhea" id="RHEA:66592"/>
        <dbReference type="Rhea" id="RHEA-COMP:13180"/>
        <dbReference type="Rhea" id="RHEA-COMP:16897"/>
        <dbReference type="Rhea" id="RHEA-COMP:17067"/>
        <dbReference type="ChEBI" id="CHEBI:15378"/>
        <dbReference type="ChEBI" id="CHEBI:136412"/>
        <dbReference type="ChEBI" id="CHEBI:157695"/>
        <dbReference type="ChEBI" id="CHEBI:167181"/>
        <dbReference type="EC" id="4.2.99.18"/>
    </reaction>
</comment>
<dbReference type="CDD" id="cd00141">
    <property type="entry name" value="NT_POLXc"/>
    <property type="match status" value="1"/>
</dbReference>
<dbReference type="Pfam" id="PF14791">
    <property type="entry name" value="DNA_pol_B_thumb"/>
    <property type="match status" value="1"/>
</dbReference>
<dbReference type="InterPro" id="IPR022311">
    <property type="entry name" value="PolX-like"/>
</dbReference>
<dbReference type="NCBIfam" id="NF006375">
    <property type="entry name" value="PRK08609.1"/>
    <property type="match status" value="1"/>
</dbReference>
<feature type="domain" description="DNA-directed DNA polymerase X" evidence="24">
    <location>
        <begin position="1"/>
        <end position="316"/>
    </location>
</feature>
<evidence type="ECO:0000256" key="2">
    <source>
        <dbReference type="ARBA" id="ARBA00004496"/>
    </source>
</evidence>
<dbReference type="AlphaFoldDB" id="A0A1M6ICY8"/>
<evidence type="ECO:0000256" key="20">
    <source>
        <dbReference type="ARBA" id="ARBA00045548"/>
    </source>
</evidence>
<dbReference type="InterPro" id="IPR022312">
    <property type="entry name" value="DNA_pol_X"/>
</dbReference>
<evidence type="ECO:0000256" key="19">
    <source>
        <dbReference type="ARBA" id="ARBA00044678"/>
    </source>
</evidence>
<reference evidence="25 26" key="1">
    <citation type="submission" date="2016-11" db="EMBL/GenBank/DDBJ databases">
        <authorList>
            <person name="Jaros S."/>
            <person name="Januszkiewicz K."/>
            <person name="Wedrychowicz H."/>
        </authorList>
    </citation>
    <scope>NUCLEOTIDE SEQUENCE [LARGE SCALE GENOMIC DNA]</scope>
    <source>
        <strain evidence="25 26">DSM 18772</strain>
    </source>
</reference>
<dbReference type="CDD" id="cd07436">
    <property type="entry name" value="PHP_PolX"/>
    <property type="match status" value="1"/>
</dbReference>
<evidence type="ECO:0000259" key="24">
    <source>
        <dbReference type="SMART" id="SM00483"/>
    </source>
</evidence>
<dbReference type="InParanoid" id="A0A1M6ICY8"/>
<dbReference type="InterPro" id="IPR003141">
    <property type="entry name" value="Pol/His_phosphatase_N"/>
</dbReference>
<evidence type="ECO:0000256" key="21">
    <source>
        <dbReference type="ARBA" id="ARBA00049244"/>
    </source>
</evidence>
<dbReference type="FunFam" id="3.20.20.140:FF:000047">
    <property type="entry name" value="PHP domain-containing protein"/>
    <property type="match status" value="1"/>
</dbReference>
<evidence type="ECO:0000256" key="11">
    <source>
        <dbReference type="ARBA" id="ARBA00022763"/>
    </source>
</evidence>
<keyword evidence="8" id="KW-0808">Transferase</keyword>
<dbReference type="InterPro" id="IPR047967">
    <property type="entry name" value="PolX_PHP"/>
</dbReference>
<keyword evidence="6" id="KW-0488">Methylation</keyword>
<dbReference type="Pfam" id="PF14716">
    <property type="entry name" value="HHH_8"/>
    <property type="match status" value="1"/>
</dbReference>
<dbReference type="GO" id="GO:0140078">
    <property type="term" value="F:class I DNA-(apurinic or apyrimidinic site) endonuclease activity"/>
    <property type="evidence" value="ECO:0007669"/>
    <property type="project" value="UniProtKB-EC"/>
</dbReference>
<gene>
    <name evidence="25" type="ORF">SAMN02745181_1763</name>
</gene>
<dbReference type="InterPro" id="IPR003583">
    <property type="entry name" value="Hlx-hairpin-Hlx_DNA-bd_motif"/>
</dbReference>
<evidence type="ECO:0000256" key="10">
    <source>
        <dbReference type="ARBA" id="ARBA00022705"/>
    </source>
</evidence>
<feature type="domain" description="Helix-hairpin-helix DNA-binding motif class 1" evidence="22">
    <location>
        <begin position="91"/>
        <end position="110"/>
    </location>
</feature>
<keyword evidence="7" id="KW-0237">DNA synthesis</keyword>
<dbReference type="PANTHER" id="PTHR36928:SF1">
    <property type="entry name" value="PHOSPHATASE YCDX-RELATED"/>
    <property type="match status" value="1"/>
</dbReference>
<keyword evidence="12" id="KW-0832">Ubl conjugation</keyword>
<evidence type="ECO:0000256" key="4">
    <source>
        <dbReference type="ARBA" id="ARBA00012720"/>
    </source>
</evidence>
<dbReference type="GO" id="GO:0003887">
    <property type="term" value="F:DNA-directed DNA polymerase activity"/>
    <property type="evidence" value="ECO:0007669"/>
    <property type="project" value="UniProtKB-KW"/>
</dbReference>
<dbReference type="SUPFAM" id="SSF47802">
    <property type="entry name" value="DNA polymerase beta, N-terminal domain-like"/>
    <property type="match status" value="1"/>
</dbReference>
<feature type="domain" description="Helix-hairpin-helix DNA-binding motif class 1" evidence="22">
    <location>
        <begin position="51"/>
        <end position="70"/>
    </location>
</feature>
<evidence type="ECO:0000256" key="3">
    <source>
        <dbReference type="ARBA" id="ARBA00012417"/>
    </source>
</evidence>
<evidence type="ECO:0000256" key="14">
    <source>
        <dbReference type="ARBA" id="ARBA00023053"/>
    </source>
</evidence>
<evidence type="ECO:0000256" key="16">
    <source>
        <dbReference type="ARBA" id="ARBA00035717"/>
    </source>
</evidence>
<evidence type="ECO:0000313" key="26">
    <source>
        <dbReference type="Proteomes" id="UP000184510"/>
    </source>
</evidence>
<dbReference type="InterPro" id="IPR043519">
    <property type="entry name" value="NT_sf"/>
</dbReference>
<dbReference type="Gene3D" id="1.10.150.110">
    <property type="entry name" value="DNA polymerase beta, N-terminal domain-like"/>
    <property type="match status" value="1"/>
</dbReference>
<dbReference type="GO" id="GO:0008270">
    <property type="term" value="F:zinc ion binding"/>
    <property type="evidence" value="ECO:0007669"/>
    <property type="project" value="TreeGrafter"/>
</dbReference>
<dbReference type="GO" id="GO:0005829">
    <property type="term" value="C:cytosol"/>
    <property type="evidence" value="ECO:0007669"/>
    <property type="project" value="TreeGrafter"/>
</dbReference>
<keyword evidence="15" id="KW-0234">DNA repair</keyword>
<evidence type="ECO:0000256" key="13">
    <source>
        <dbReference type="ARBA" id="ARBA00022932"/>
    </source>
</evidence>
<evidence type="ECO:0000256" key="12">
    <source>
        <dbReference type="ARBA" id="ARBA00022843"/>
    </source>
</evidence>
<evidence type="ECO:0000259" key="23">
    <source>
        <dbReference type="SMART" id="SM00481"/>
    </source>
</evidence>
<evidence type="ECO:0000259" key="22">
    <source>
        <dbReference type="SMART" id="SM00278"/>
    </source>
</evidence>
<dbReference type="SUPFAM" id="SSF81301">
    <property type="entry name" value="Nucleotidyltransferase"/>
    <property type="match status" value="1"/>
</dbReference>
<keyword evidence="10" id="KW-0235">DNA replication</keyword>
<dbReference type="PRINTS" id="PR00869">
    <property type="entry name" value="DNAPOLX"/>
</dbReference>
<comment type="cofactor">
    <cofactor evidence="1">
        <name>Mg(2+)</name>
        <dbReference type="ChEBI" id="CHEBI:18420"/>
    </cofactor>
</comment>
<dbReference type="InterPro" id="IPR027421">
    <property type="entry name" value="DNA_pol_lamdba_lyase_dom_sf"/>
</dbReference>
<accession>A0A1M6ICY8</accession>
<dbReference type="InterPro" id="IPR016195">
    <property type="entry name" value="Pol/histidinol_Pase-like"/>
</dbReference>
<comment type="catalytic activity">
    <reaction evidence="19">
        <text>a 5'-end 2'-deoxyribose-2'-deoxyribonucleotide-DNA = (2E,4S)-4-hydroxypenten-2-al-5-phosphate + a 5'-end 5'-phospho-2'-deoxyribonucleoside-DNA + H(+)</text>
        <dbReference type="Rhea" id="RHEA:76255"/>
        <dbReference type="Rhea" id="RHEA-COMP:13180"/>
        <dbReference type="Rhea" id="RHEA-COMP:18657"/>
        <dbReference type="ChEBI" id="CHEBI:15378"/>
        <dbReference type="ChEBI" id="CHEBI:136412"/>
        <dbReference type="ChEBI" id="CHEBI:195194"/>
        <dbReference type="ChEBI" id="CHEBI:195195"/>
    </reaction>
</comment>
<keyword evidence="14" id="KW-0915">Sodium</keyword>
<evidence type="ECO:0000256" key="17">
    <source>
        <dbReference type="ARBA" id="ARBA00035726"/>
    </source>
</evidence>
<evidence type="ECO:0000313" key="25">
    <source>
        <dbReference type="EMBL" id="SHJ32295.1"/>
    </source>
</evidence>
<sequence length="574" mass="64449">MTREDIADVLENIALLLELKGENVFKTRAYRNGAEIARTGDCDIIGLAKENRLAEIDGIGKALQDKIHELVTTGKMDYYEDLRSGFPPTLFDLFEIQGLGPKKIKALYDKLEIDSIESLKRACEDGSISQLSGFGAKTVEKLLAAIELREKFSSLFRLGDVAVLAESLLDAIRAHPATLQCCHAGSYRRSKEILHDIDILVATDHPSELTKYFSELEIVEDVIACGSTKASVRLANGLQADLRAVSNKEFPFALQYFSGSKEHNAALRQRSLKKGWSLNEYNFSVKEDAEAPPEIQQEEDIYQALGLQYIPPELRENRGEFEAAEHGVIPKLIELENLRGTFHNHTTASDGRNSLEEMAEAAIDLGLEYLGIADHSKSSFQANGLYPERLLKQIDEIKALNKQWEGSFRLLAGSEVDILKDGSLDFPDDILKQLDYAVASVHNAFTLSEDEMTARIIRAMENPYITMLGHVTGRLLLKREAYAVNIDKIIDCAAETGTIIELNCSPYRLDMDWRHWRKACDKGVLCSINPDAHRVEHLQFLSFGVRLARKGWLRRQDVINTKPLAEVLEFLKIQ</sequence>
<feature type="domain" description="Helix-hairpin-helix DNA-binding motif class 1" evidence="22">
    <location>
        <begin position="126"/>
        <end position="145"/>
    </location>
</feature>
<comment type="subcellular location">
    <subcellularLocation>
        <location evidence="2">Cytoplasm</location>
    </subcellularLocation>
</comment>
<keyword evidence="11" id="KW-0227">DNA damage</keyword>
<dbReference type="GO" id="GO:0042578">
    <property type="term" value="F:phosphoric ester hydrolase activity"/>
    <property type="evidence" value="ECO:0007669"/>
    <property type="project" value="TreeGrafter"/>
</dbReference>
<protein>
    <recommendedName>
        <fullName evidence="5">DNA polymerase beta</fullName>
        <ecNumber evidence="3">2.7.7.7</ecNumber>
        <ecNumber evidence="4">4.2.99.18</ecNumber>
    </recommendedName>
    <alternativeName>
        <fullName evidence="16">5'-deoxyribose-phosphate lyase</fullName>
    </alternativeName>
    <alternativeName>
        <fullName evidence="17">AP lyase</fullName>
    </alternativeName>
</protein>
<dbReference type="Gene3D" id="3.30.460.10">
    <property type="entry name" value="Beta Polymerase, domain 2"/>
    <property type="match status" value="1"/>
</dbReference>
<dbReference type="InterPro" id="IPR029398">
    <property type="entry name" value="PolB_thumb"/>
</dbReference>
<dbReference type="GO" id="GO:0006281">
    <property type="term" value="P:DNA repair"/>
    <property type="evidence" value="ECO:0007669"/>
    <property type="project" value="UniProtKB-KW"/>
</dbReference>
<dbReference type="OrthoDB" id="9808747at2"/>
<dbReference type="InterPro" id="IPR002054">
    <property type="entry name" value="DNA-dir_DNA_pol_X"/>
</dbReference>
<dbReference type="Gene3D" id="3.30.210.10">
    <property type="entry name" value="DNA polymerase, thumb domain"/>
    <property type="match status" value="1"/>
</dbReference>
<dbReference type="Proteomes" id="UP000184510">
    <property type="component" value="Unassembled WGS sequence"/>
</dbReference>
<evidence type="ECO:0000256" key="9">
    <source>
        <dbReference type="ARBA" id="ARBA00022695"/>
    </source>
</evidence>
<proteinExistence type="predicted"/>
<dbReference type="RefSeq" id="WP_143183355.1">
    <property type="nucleotide sequence ID" value="NZ_FQYR01000003.1"/>
</dbReference>
<evidence type="ECO:0000256" key="1">
    <source>
        <dbReference type="ARBA" id="ARBA00001946"/>
    </source>
</evidence>
<evidence type="ECO:0000256" key="15">
    <source>
        <dbReference type="ARBA" id="ARBA00023204"/>
    </source>
</evidence>
<dbReference type="EMBL" id="FQYR01000003">
    <property type="protein sequence ID" value="SHJ32295.1"/>
    <property type="molecule type" value="Genomic_DNA"/>
</dbReference>
<dbReference type="PIRSF" id="PIRSF005047">
    <property type="entry name" value="UCP005047_YshC"/>
    <property type="match status" value="1"/>
</dbReference>
<dbReference type="Pfam" id="PF02811">
    <property type="entry name" value="PHP"/>
    <property type="match status" value="1"/>
</dbReference>
<dbReference type="Gene3D" id="3.20.20.140">
    <property type="entry name" value="Metal-dependent hydrolases"/>
    <property type="match status" value="1"/>
</dbReference>
<evidence type="ECO:0000256" key="18">
    <source>
        <dbReference type="ARBA" id="ARBA00044632"/>
    </source>
</evidence>
<name>A0A1M6ICY8_9BACT</name>
<dbReference type="PANTHER" id="PTHR36928">
    <property type="entry name" value="PHOSPHATASE YCDX-RELATED"/>
    <property type="match status" value="1"/>
</dbReference>
<dbReference type="InterPro" id="IPR050243">
    <property type="entry name" value="PHP_phosphatase"/>
</dbReference>
<dbReference type="SMART" id="SM00278">
    <property type="entry name" value="HhH1"/>
    <property type="match status" value="3"/>
</dbReference>
<dbReference type="Gene3D" id="1.10.150.20">
    <property type="entry name" value="5' to 3' exonuclease, C-terminal subdomain"/>
    <property type="match status" value="1"/>
</dbReference>
<evidence type="ECO:0000256" key="7">
    <source>
        <dbReference type="ARBA" id="ARBA00022634"/>
    </source>
</evidence>
<comment type="function">
    <text evidence="20">Repair polymerase that plays a key role in base-excision repair. During this process, the damaged base is excised by specific DNA glycosylases, the DNA backbone is nicked at the abasic site by an apurinic/apyrimidic (AP) endonuclease, and POLB removes 5'-deoxyribose-phosphate from the preincised AP site acting as a 5'-deoxyribose-phosphate lyase (5'-dRP lyase); through its DNA polymerase activity, it adds one nucleotide to the 3' end of the arising single-nucleotide gap. Conducts 'gap-filling' DNA synthesis in a stepwise distributive fashion rather than in a processive fashion as for other DNA polymerases. It is also able to cleave sugar-phosphate bonds 3' to an intact AP site, acting as an AP lyase.</text>
</comment>
<keyword evidence="13" id="KW-0239">DNA-directed DNA polymerase</keyword>
<dbReference type="STRING" id="1123071.SAMN02745181_1763"/>
<feature type="domain" description="Polymerase/histidinol phosphatase N-terminal" evidence="23">
    <location>
        <begin position="340"/>
        <end position="420"/>
    </location>
</feature>
<dbReference type="SMART" id="SM00481">
    <property type="entry name" value="POLIIIAc"/>
    <property type="match status" value="1"/>
</dbReference>
<dbReference type="InterPro" id="IPR037160">
    <property type="entry name" value="DNA_Pol_thumb_sf"/>
</dbReference>
<dbReference type="InterPro" id="IPR002008">
    <property type="entry name" value="DNA_pol_X_beta-like"/>
</dbReference>
<dbReference type="EC" id="4.2.99.18" evidence="4"/>
<dbReference type="GO" id="GO:0003677">
    <property type="term" value="F:DNA binding"/>
    <property type="evidence" value="ECO:0007669"/>
    <property type="project" value="InterPro"/>
</dbReference>
<dbReference type="PRINTS" id="PR00870">
    <property type="entry name" value="DNAPOLXBETA"/>
</dbReference>
<dbReference type="SMART" id="SM00483">
    <property type="entry name" value="POLXc"/>
    <property type="match status" value="1"/>
</dbReference>
<keyword evidence="9" id="KW-0548">Nucleotidyltransferase</keyword>
<keyword evidence="26" id="KW-1185">Reference proteome</keyword>
<dbReference type="InterPro" id="IPR004013">
    <property type="entry name" value="PHP_dom"/>
</dbReference>
<evidence type="ECO:0000256" key="8">
    <source>
        <dbReference type="ARBA" id="ARBA00022679"/>
    </source>
</evidence>
<evidence type="ECO:0000256" key="6">
    <source>
        <dbReference type="ARBA" id="ARBA00022481"/>
    </source>
</evidence>
<dbReference type="EC" id="2.7.7.7" evidence="3"/>
<dbReference type="SUPFAM" id="SSF89550">
    <property type="entry name" value="PHP domain-like"/>
    <property type="match status" value="1"/>
</dbReference>
<comment type="catalytic activity">
    <reaction evidence="21">
        <text>DNA(n) + a 2'-deoxyribonucleoside 5'-triphosphate = DNA(n+1) + diphosphate</text>
        <dbReference type="Rhea" id="RHEA:22508"/>
        <dbReference type="Rhea" id="RHEA-COMP:17339"/>
        <dbReference type="Rhea" id="RHEA-COMP:17340"/>
        <dbReference type="ChEBI" id="CHEBI:33019"/>
        <dbReference type="ChEBI" id="CHEBI:61560"/>
        <dbReference type="ChEBI" id="CHEBI:173112"/>
        <dbReference type="EC" id="2.7.7.7"/>
    </reaction>
</comment>